<evidence type="ECO:0000313" key="1">
    <source>
        <dbReference type="EMBL" id="KTD82976.1"/>
    </source>
</evidence>
<sequence length="64" mass="7702">IPSHEIVHIKYLKLFIDAEHFVLEMLTQNLDLFVKKWLEFGHLVYLHSLIQPLFCLDLRVLRKS</sequence>
<comment type="caution">
    <text evidence="1">The sequence shown here is derived from an EMBL/GenBank/DDBJ whole genome shotgun (WGS) entry which is preliminary data.</text>
</comment>
<feature type="non-terminal residue" evidence="1">
    <location>
        <position position="1"/>
    </location>
</feature>
<keyword evidence="2" id="KW-1185">Reference proteome</keyword>
<proteinExistence type="predicted"/>
<dbReference type="PATRIC" id="fig|66969.6.peg.219"/>
<name>A0A0W1AP02_9GAMM</name>
<accession>A0A0W1AP02</accession>
<evidence type="ECO:0000313" key="2">
    <source>
        <dbReference type="Proteomes" id="UP000054729"/>
    </source>
</evidence>
<dbReference type="Proteomes" id="UP000054729">
    <property type="component" value="Unassembled WGS sequence"/>
</dbReference>
<organism evidence="1 2">
    <name type="scientific">Legionella waltersii</name>
    <dbReference type="NCBI Taxonomy" id="66969"/>
    <lineage>
        <taxon>Bacteria</taxon>
        <taxon>Pseudomonadati</taxon>
        <taxon>Pseudomonadota</taxon>
        <taxon>Gammaproteobacteria</taxon>
        <taxon>Legionellales</taxon>
        <taxon>Legionellaceae</taxon>
        <taxon>Legionella</taxon>
    </lineage>
</organism>
<dbReference type="EMBL" id="LNZB01000005">
    <property type="protein sequence ID" value="KTD82976.1"/>
    <property type="molecule type" value="Genomic_DNA"/>
</dbReference>
<reference evidence="1 2" key="1">
    <citation type="submission" date="2015-11" db="EMBL/GenBank/DDBJ databases">
        <title>Genomic analysis of 38 Legionella species identifies large and diverse effector repertoires.</title>
        <authorList>
            <person name="Burstein D."/>
            <person name="Amaro F."/>
            <person name="Zusman T."/>
            <person name="Lifshitz Z."/>
            <person name="Cohen O."/>
            <person name="Gilbert J.A."/>
            <person name="Pupko T."/>
            <person name="Shuman H.A."/>
            <person name="Segal G."/>
        </authorList>
    </citation>
    <scope>NUCLEOTIDE SEQUENCE [LARGE SCALE GENOMIC DNA]</scope>
    <source>
        <strain evidence="1 2">ATCC 51914</strain>
    </source>
</reference>
<dbReference type="AlphaFoldDB" id="A0A0W1AP02"/>
<gene>
    <name evidence="1" type="ORF">Lwal_0195</name>
</gene>
<protein>
    <submittedName>
        <fullName evidence="1">GTP-binding protein, GTP1/Obg family</fullName>
    </submittedName>
</protein>